<organism evidence="1 2">
    <name type="scientific">Candidatus Methanomarinus sp</name>
    <dbReference type="NCBI Taxonomy" id="3386244"/>
    <lineage>
        <taxon>Archaea</taxon>
        <taxon>Methanobacteriati</taxon>
        <taxon>Methanobacteriota</taxon>
        <taxon>Stenosarchaea group</taxon>
        <taxon>Methanomicrobia</taxon>
        <taxon>Methanosarcinales</taxon>
        <taxon>ANME-2 cluster</taxon>
        <taxon>Candidatus Methanocomedenaceae</taxon>
        <taxon>Candidatus Methanomarinus</taxon>
    </lineage>
</organism>
<name>A0AC61SCD6_9EURY</name>
<comment type="caution">
    <text evidence="1">The sequence shown here is derived from an EMBL/GenBank/DDBJ whole genome shotgun (WGS) entry which is preliminary data.</text>
</comment>
<evidence type="ECO:0000313" key="2">
    <source>
        <dbReference type="Proteomes" id="UP000315423"/>
    </source>
</evidence>
<reference evidence="1" key="1">
    <citation type="submission" date="2018-09" db="EMBL/GenBank/DDBJ databases">
        <title>A genomic encyclopedia of anaerobic methanotrophic archaea.</title>
        <authorList>
            <person name="Skennerton C.T."/>
            <person name="Chadwick G.L."/>
            <person name="Laso-Perez R."/>
            <person name="Leu A.O."/>
            <person name="Speth D.R."/>
            <person name="Yu H."/>
            <person name="Morgan-Lang C."/>
            <person name="Hatzenpichler R."/>
            <person name="Goudeau D."/>
            <person name="Malmstrom R."/>
            <person name="Woyke T."/>
            <person name="Hallam S."/>
            <person name="Tyson G.W."/>
            <person name="Wegener G."/>
            <person name="Boetius A."/>
            <person name="Orphan V.J."/>
        </authorList>
    </citation>
    <scope>NUCLEOTIDE SEQUENCE</scope>
    <source>
        <strain evidence="1">CONS3730D10UFb2</strain>
    </source>
</reference>
<accession>A0AC61SCD6</accession>
<protein>
    <submittedName>
        <fullName evidence="1">Uncharacterized protein</fullName>
    </submittedName>
</protein>
<gene>
    <name evidence="1" type="ORF">C5S46_01010</name>
</gene>
<dbReference type="Proteomes" id="UP000315423">
    <property type="component" value="Unassembled WGS sequence"/>
</dbReference>
<dbReference type="EMBL" id="QYBA01000033">
    <property type="protein sequence ID" value="TKY92374.1"/>
    <property type="molecule type" value="Genomic_DNA"/>
</dbReference>
<sequence>MTDTPDQEDAKDYLEVKMSSGWFMTITLASSERFDKEYVEIAKERSGQKKARFNLNPKYTRALGEALIKFADANDL</sequence>
<proteinExistence type="predicted"/>
<evidence type="ECO:0000313" key="1">
    <source>
        <dbReference type="EMBL" id="TKY92374.1"/>
    </source>
</evidence>